<evidence type="ECO:0000259" key="2">
    <source>
        <dbReference type="PROSITE" id="PS50137"/>
    </source>
</evidence>
<dbReference type="GO" id="GO:0003725">
    <property type="term" value="F:double-stranded RNA binding"/>
    <property type="evidence" value="ECO:0007669"/>
    <property type="project" value="TreeGrafter"/>
</dbReference>
<evidence type="ECO:0000313" key="3">
    <source>
        <dbReference type="EMBL" id="KAF6203658.1"/>
    </source>
</evidence>
<proteinExistence type="predicted"/>
<dbReference type="Proteomes" id="UP000466442">
    <property type="component" value="Unassembled WGS sequence"/>
</dbReference>
<dbReference type="InterPro" id="IPR051247">
    <property type="entry name" value="RLC_Component"/>
</dbReference>
<dbReference type="GO" id="GO:0005737">
    <property type="term" value="C:cytoplasm"/>
    <property type="evidence" value="ECO:0007669"/>
    <property type="project" value="TreeGrafter"/>
</dbReference>
<protein>
    <recommendedName>
        <fullName evidence="2">DRBM domain-containing protein</fullName>
    </recommendedName>
</protein>
<evidence type="ECO:0000256" key="1">
    <source>
        <dbReference type="ARBA" id="ARBA00022884"/>
    </source>
</evidence>
<dbReference type="OrthoDB" id="5961559at2759"/>
<dbReference type="GO" id="GO:0016442">
    <property type="term" value="C:RISC complex"/>
    <property type="evidence" value="ECO:0007669"/>
    <property type="project" value="TreeGrafter"/>
</dbReference>
<dbReference type="SUPFAM" id="SSF54768">
    <property type="entry name" value="dsRNA-binding domain-like"/>
    <property type="match status" value="2"/>
</dbReference>
<dbReference type="FunFam" id="3.30.160.20:FF:000007">
    <property type="entry name" value="Double-stranded RNA-binding protein Staufen homolog 1"/>
    <property type="match status" value="1"/>
</dbReference>
<dbReference type="GO" id="GO:0070578">
    <property type="term" value="C:RISC-loading complex"/>
    <property type="evidence" value="ECO:0007669"/>
    <property type="project" value="TreeGrafter"/>
</dbReference>
<feature type="domain" description="DRBM" evidence="2">
    <location>
        <begin position="126"/>
        <end position="194"/>
    </location>
</feature>
<dbReference type="PANTHER" id="PTHR46205:SF3">
    <property type="entry name" value="LOQUACIOUS, ISOFORM B"/>
    <property type="match status" value="1"/>
</dbReference>
<dbReference type="GO" id="GO:0070920">
    <property type="term" value="P:regulation of regulatory ncRNA processing"/>
    <property type="evidence" value="ECO:0007669"/>
    <property type="project" value="TreeGrafter"/>
</dbReference>
<dbReference type="AlphaFoldDB" id="A0A6A4JH38"/>
<dbReference type="InterPro" id="IPR014720">
    <property type="entry name" value="dsRBD_dom"/>
</dbReference>
<gene>
    <name evidence="3" type="ORF">GE061_001990</name>
</gene>
<dbReference type="PROSITE" id="PS50137">
    <property type="entry name" value="DS_RBD"/>
    <property type="match status" value="2"/>
</dbReference>
<dbReference type="PANTHER" id="PTHR46205">
    <property type="entry name" value="LOQUACIOUS, ISOFORM B"/>
    <property type="match status" value="1"/>
</dbReference>
<keyword evidence="4" id="KW-1185">Reference proteome</keyword>
<keyword evidence="1" id="KW-0694">RNA-binding</keyword>
<dbReference type="CDD" id="cd19862">
    <property type="entry name" value="DSRM_PRKRA-like_rpt1"/>
    <property type="match status" value="1"/>
</dbReference>
<dbReference type="Gene3D" id="3.30.160.20">
    <property type="match status" value="2"/>
</dbReference>
<evidence type="ECO:0000313" key="4">
    <source>
        <dbReference type="Proteomes" id="UP000466442"/>
    </source>
</evidence>
<dbReference type="GO" id="GO:0030422">
    <property type="term" value="P:siRNA processing"/>
    <property type="evidence" value="ECO:0007669"/>
    <property type="project" value="TreeGrafter"/>
</dbReference>
<dbReference type="SMART" id="SM00358">
    <property type="entry name" value="DSRM"/>
    <property type="match status" value="2"/>
</dbReference>
<feature type="domain" description="DRBM" evidence="2">
    <location>
        <begin position="36"/>
        <end position="103"/>
    </location>
</feature>
<accession>A0A6A4JH38</accession>
<dbReference type="Pfam" id="PF00035">
    <property type="entry name" value="dsrm"/>
    <property type="match status" value="2"/>
</dbReference>
<dbReference type="GO" id="GO:0005634">
    <property type="term" value="C:nucleus"/>
    <property type="evidence" value="ECO:0007669"/>
    <property type="project" value="TreeGrafter"/>
</dbReference>
<organism evidence="3 4">
    <name type="scientific">Apolygus lucorum</name>
    <name type="common">Small green plant bug</name>
    <name type="synonym">Lygocoris lucorum</name>
    <dbReference type="NCBI Taxonomy" id="248454"/>
    <lineage>
        <taxon>Eukaryota</taxon>
        <taxon>Metazoa</taxon>
        <taxon>Ecdysozoa</taxon>
        <taxon>Arthropoda</taxon>
        <taxon>Hexapoda</taxon>
        <taxon>Insecta</taxon>
        <taxon>Pterygota</taxon>
        <taxon>Neoptera</taxon>
        <taxon>Paraneoptera</taxon>
        <taxon>Hemiptera</taxon>
        <taxon>Heteroptera</taxon>
        <taxon>Panheteroptera</taxon>
        <taxon>Cimicomorpha</taxon>
        <taxon>Miridae</taxon>
        <taxon>Mirini</taxon>
        <taxon>Apolygus</taxon>
    </lineage>
</organism>
<sequence length="355" mass="39691">MQLILILELLSNTRICLKESSHRSQPASISIMNTKTPVTILQELLTKKLQVPNYNLILNGVGTHEPVFKYEVTADGHKAVGTGKSKKEAKHNAAQQILQIMIQAESTVSALPAEVTSPYEGVLKENAVGELSEFCVVNQLKLPEYKLTRDEGLPHAKVFSWSCTVSSFTTEGTARTKKNAKHIAAQDMLLKLKECLDDIIDVRSAESTPYNSPTYKRIDEMDTALDKAIKKMPKSIRKDNARGKLGLNLSDVCFALTDENKPDLEYLDSIKENGLSWLDKQDEEDFEDMLIKITNELQCEFDTRLLESLDDQKTVVALMVDSEPPWTFVGVGDSVFQASSSAIEDAVRFMVKMRM</sequence>
<dbReference type="GO" id="GO:0035197">
    <property type="term" value="F:siRNA binding"/>
    <property type="evidence" value="ECO:0007669"/>
    <property type="project" value="TreeGrafter"/>
</dbReference>
<comment type="caution">
    <text evidence="3">The sequence shown here is derived from an EMBL/GenBank/DDBJ whole genome shotgun (WGS) entry which is preliminary data.</text>
</comment>
<name>A0A6A4JH38_APOLU</name>
<reference evidence="3" key="1">
    <citation type="journal article" date="2021" name="Mol. Ecol. Resour.">
        <title>Apolygus lucorum genome provides insights into omnivorousness and mesophyll feeding.</title>
        <authorList>
            <person name="Liu Y."/>
            <person name="Liu H."/>
            <person name="Wang H."/>
            <person name="Huang T."/>
            <person name="Liu B."/>
            <person name="Yang B."/>
            <person name="Yin L."/>
            <person name="Li B."/>
            <person name="Zhang Y."/>
            <person name="Zhang S."/>
            <person name="Jiang F."/>
            <person name="Zhang X."/>
            <person name="Ren Y."/>
            <person name="Wang B."/>
            <person name="Wang S."/>
            <person name="Lu Y."/>
            <person name="Wu K."/>
            <person name="Fan W."/>
            <person name="Wang G."/>
        </authorList>
    </citation>
    <scope>NUCLEOTIDE SEQUENCE</scope>
    <source>
        <strain evidence="3">12Hb</strain>
    </source>
</reference>
<dbReference type="EMBL" id="WIXP02000010">
    <property type="protein sequence ID" value="KAF6203658.1"/>
    <property type="molecule type" value="Genomic_DNA"/>
</dbReference>